<dbReference type="Proteomes" id="UP000036367">
    <property type="component" value="Unassembled WGS sequence"/>
</dbReference>
<sequence length="48" mass="5391">MGELKFELGGERFEAERWLTEQLGTIVLLWWCSGHGGDHRAAGYAAKL</sequence>
<dbReference type="EMBL" id="LECT01000015">
    <property type="protein sequence ID" value="KLU06349.1"/>
    <property type="molecule type" value="Genomic_DNA"/>
</dbReference>
<dbReference type="PATRIC" id="fig|595434.4.peg.1494"/>
<accession>A0A0J1ELD7</accession>
<reference evidence="1" key="1">
    <citation type="submission" date="2015-05" db="EMBL/GenBank/DDBJ databases">
        <title>Permanent draft genome of Rhodopirellula islandicus K833.</title>
        <authorList>
            <person name="Kizina J."/>
            <person name="Richter M."/>
            <person name="Glockner F.O."/>
            <person name="Harder J."/>
        </authorList>
    </citation>
    <scope>NUCLEOTIDE SEQUENCE [LARGE SCALE GENOMIC DNA]</scope>
    <source>
        <strain evidence="1">K833</strain>
    </source>
</reference>
<organism evidence="1 2">
    <name type="scientific">Rhodopirellula islandica</name>
    <dbReference type="NCBI Taxonomy" id="595434"/>
    <lineage>
        <taxon>Bacteria</taxon>
        <taxon>Pseudomonadati</taxon>
        <taxon>Planctomycetota</taxon>
        <taxon>Planctomycetia</taxon>
        <taxon>Pirellulales</taxon>
        <taxon>Pirellulaceae</taxon>
        <taxon>Rhodopirellula</taxon>
    </lineage>
</organism>
<name>A0A0J1ELD7_RHOIS</name>
<keyword evidence="2" id="KW-1185">Reference proteome</keyword>
<protein>
    <submittedName>
        <fullName evidence="1">Uncharacterized protein</fullName>
    </submittedName>
</protein>
<dbReference type="AlphaFoldDB" id="A0A0J1ELD7"/>
<proteinExistence type="predicted"/>
<evidence type="ECO:0000313" key="2">
    <source>
        <dbReference type="Proteomes" id="UP000036367"/>
    </source>
</evidence>
<gene>
    <name evidence="1" type="ORF">RISK_001560</name>
</gene>
<evidence type="ECO:0000313" key="1">
    <source>
        <dbReference type="EMBL" id="KLU06349.1"/>
    </source>
</evidence>
<comment type="caution">
    <text evidence="1">The sequence shown here is derived from an EMBL/GenBank/DDBJ whole genome shotgun (WGS) entry which is preliminary data.</text>
</comment>